<dbReference type="OrthoDB" id="2123952at2759"/>
<dbReference type="CDD" id="cd12148">
    <property type="entry name" value="fungal_TF_MHR"/>
    <property type="match status" value="1"/>
</dbReference>
<dbReference type="SMART" id="SM00906">
    <property type="entry name" value="Fungal_trans"/>
    <property type="match status" value="1"/>
</dbReference>
<evidence type="ECO:0000259" key="9">
    <source>
        <dbReference type="SMART" id="SM00906"/>
    </source>
</evidence>
<dbReference type="Pfam" id="PF04082">
    <property type="entry name" value="Fungal_trans"/>
    <property type="match status" value="1"/>
</dbReference>
<dbReference type="InterPro" id="IPR007219">
    <property type="entry name" value="XnlR_reg_dom"/>
</dbReference>
<dbReference type="InterPro" id="IPR052202">
    <property type="entry name" value="Yeast_MetPath_Reg"/>
</dbReference>
<keyword evidence="7" id="KW-0539">Nucleus</keyword>
<evidence type="ECO:0000256" key="2">
    <source>
        <dbReference type="ARBA" id="ARBA00022723"/>
    </source>
</evidence>
<dbReference type="Proteomes" id="UP001149165">
    <property type="component" value="Unassembled WGS sequence"/>
</dbReference>
<comment type="subcellular location">
    <subcellularLocation>
        <location evidence="1">Nucleus</location>
    </subcellularLocation>
</comment>
<keyword evidence="11" id="KW-1185">Reference proteome</keyword>
<name>A0A9W9EUI1_9EURO</name>
<reference evidence="10" key="1">
    <citation type="submission" date="2022-11" db="EMBL/GenBank/DDBJ databases">
        <authorList>
            <person name="Petersen C."/>
        </authorList>
    </citation>
    <scope>NUCLEOTIDE SEQUENCE</scope>
    <source>
        <strain evidence="10">IBT 30069</strain>
    </source>
</reference>
<dbReference type="InterPro" id="IPR036864">
    <property type="entry name" value="Zn2-C6_fun-type_DNA-bd_sf"/>
</dbReference>
<dbReference type="GO" id="GO:0006351">
    <property type="term" value="P:DNA-templated transcription"/>
    <property type="evidence" value="ECO:0007669"/>
    <property type="project" value="InterPro"/>
</dbReference>
<dbReference type="SUPFAM" id="SSF57701">
    <property type="entry name" value="Zn2/Cys6 DNA-binding domain"/>
    <property type="match status" value="1"/>
</dbReference>
<evidence type="ECO:0000313" key="11">
    <source>
        <dbReference type="Proteomes" id="UP001149165"/>
    </source>
</evidence>
<evidence type="ECO:0000313" key="10">
    <source>
        <dbReference type="EMBL" id="KAJ5088085.1"/>
    </source>
</evidence>
<keyword evidence="6" id="KW-0804">Transcription</keyword>
<feature type="region of interest" description="Disordered" evidence="8">
    <location>
        <begin position="1"/>
        <end position="26"/>
    </location>
</feature>
<protein>
    <recommendedName>
        <fullName evidence="9">Xylanolytic transcriptional activator regulatory domain-containing protein</fullName>
    </recommendedName>
</protein>
<sequence length="632" mass="70775">MVLSPEKPNPSSREKRPRGSGRNSTTACIRCHQRKKRCDQKLPFAYFSYVHSLEKRIAYLESKLCAQDVDIHDHNSSLTVPAVELTPGGFPTAGSQISDENLASALPGEHLSSGVVSDASSCSMDFLRMTQGKPAPEPPYSKIFLEHVINSTLTATKTHNDRPLQNSIDLLTPTALVGDLDTSPVSLPTEPAAQHLAGIYFRLSSIGMPLLHECSFQETLQFLYSMPRIIKLKETHTTTESRIAVFFVLEVFAIAIISIHKQESRIPIWLADQYHRLAIHSLHEAGLPDGLKGVQALLLLGQYSYYHPTIWSAWRVVGSGLRVAVELGLHQDALRDQVDFFTLDSMRRAFWVAYAMDRNMSMMLSMPLSLSDGAISAESEIQTVLYEKPSHQYLTLQFDQWQSNHEKSAIERLAVSYHTALFYLYRPSQSIPSPSDSQLIIMTNAVRGMIELYRLFFRDHSLTIYWQAVENVSSAGIGLMFAYVQSSQVRAHIPFADLESLIHACSSVLWGMVEHFPSFRGRRDAFDAAASKILKHLKPEVQSINSTDTSHANEEYLEVTDMERIRAENYEPSLACPQALDVSWSFQPPSIESDMDMGSNHSGRYFSGTEGDLLSGCPPSFDYGLSFLLEPM</sequence>
<dbReference type="GO" id="GO:0005634">
    <property type="term" value="C:nucleus"/>
    <property type="evidence" value="ECO:0007669"/>
    <property type="project" value="UniProtKB-SubCell"/>
</dbReference>
<accession>A0A9W9EUI1</accession>
<evidence type="ECO:0000256" key="6">
    <source>
        <dbReference type="ARBA" id="ARBA00023163"/>
    </source>
</evidence>
<reference evidence="10" key="2">
    <citation type="journal article" date="2023" name="IMA Fungus">
        <title>Comparative genomic study of the Penicillium genus elucidates a diverse pangenome and 15 lateral gene transfer events.</title>
        <authorList>
            <person name="Petersen C."/>
            <person name="Sorensen T."/>
            <person name="Nielsen M.R."/>
            <person name="Sondergaard T.E."/>
            <person name="Sorensen J.L."/>
            <person name="Fitzpatrick D.A."/>
            <person name="Frisvad J.C."/>
            <person name="Nielsen K.L."/>
        </authorList>
    </citation>
    <scope>NUCLEOTIDE SEQUENCE</scope>
    <source>
        <strain evidence="10">IBT 30069</strain>
    </source>
</reference>
<evidence type="ECO:0000256" key="8">
    <source>
        <dbReference type="SAM" id="MobiDB-lite"/>
    </source>
</evidence>
<evidence type="ECO:0000256" key="4">
    <source>
        <dbReference type="ARBA" id="ARBA00023015"/>
    </source>
</evidence>
<evidence type="ECO:0000256" key="3">
    <source>
        <dbReference type="ARBA" id="ARBA00022833"/>
    </source>
</evidence>
<dbReference type="GO" id="GO:0045944">
    <property type="term" value="P:positive regulation of transcription by RNA polymerase II"/>
    <property type="evidence" value="ECO:0007669"/>
    <property type="project" value="TreeGrafter"/>
</dbReference>
<keyword evidence="5" id="KW-0238">DNA-binding</keyword>
<dbReference type="GO" id="GO:0008270">
    <property type="term" value="F:zinc ion binding"/>
    <property type="evidence" value="ECO:0007669"/>
    <property type="project" value="InterPro"/>
</dbReference>
<dbReference type="PANTHER" id="PTHR47782:SF1">
    <property type="entry name" value="PYRIMIDINE PATHWAY REGULATORY PROTEIN 1"/>
    <property type="match status" value="1"/>
</dbReference>
<dbReference type="CDD" id="cd00067">
    <property type="entry name" value="GAL4"/>
    <property type="match status" value="1"/>
</dbReference>
<dbReference type="GO" id="GO:0000981">
    <property type="term" value="F:DNA-binding transcription factor activity, RNA polymerase II-specific"/>
    <property type="evidence" value="ECO:0007669"/>
    <property type="project" value="InterPro"/>
</dbReference>
<dbReference type="GO" id="GO:0043565">
    <property type="term" value="F:sequence-specific DNA binding"/>
    <property type="evidence" value="ECO:0007669"/>
    <property type="project" value="TreeGrafter"/>
</dbReference>
<evidence type="ECO:0000256" key="5">
    <source>
        <dbReference type="ARBA" id="ARBA00023125"/>
    </source>
</evidence>
<evidence type="ECO:0000256" key="1">
    <source>
        <dbReference type="ARBA" id="ARBA00004123"/>
    </source>
</evidence>
<evidence type="ECO:0000256" key="7">
    <source>
        <dbReference type="ARBA" id="ARBA00023242"/>
    </source>
</evidence>
<comment type="caution">
    <text evidence="10">The sequence shown here is derived from an EMBL/GenBank/DDBJ whole genome shotgun (WGS) entry which is preliminary data.</text>
</comment>
<keyword evidence="4" id="KW-0805">Transcription regulation</keyword>
<dbReference type="AlphaFoldDB" id="A0A9W9EUI1"/>
<proteinExistence type="predicted"/>
<gene>
    <name evidence="10" type="ORF">N7456_011701</name>
</gene>
<organism evidence="10 11">
    <name type="scientific">Penicillium angulare</name>
    <dbReference type="NCBI Taxonomy" id="116970"/>
    <lineage>
        <taxon>Eukaryota</taxon>
        <taxon>Fungi</taxon>
        <taxon>Dikarya</taxon>
        <taxon>Ascomycota</taxon>
        <taxon>Pezizomycotina</taxon>
        <taxon>Eurotiomycetes</taxon>
        <taxon>Eurotiomycetidae</taxon>
        <taxon>Eurotiales</taxon>
        <taxon>Aspergillaceae</taxon>
        <taxon>Penicillium</taxon>
    </lineage>
</organism>
<keyword evidence="2" id="KW-0479">Metal-binding</keyword>
<keyword evidence="3" id="KW-0862">Zinc</keyword>
<dbReference type="EMBL" id="JAPQKH010000007">
    <property type="protein sequence ID" value="KAJ5088085.1"/>
    <property type="molecule type" value="Genomic_DNA"/>
</dbReference>
<dbReference type="InterPro" id="IPR001138">
    <property type="entry name" value="Zn2Cys6_DnaBD"/>
</dbReference>
<feature type="domain" description="Xylanolytic transcriptional activator regulatory" evidence="9">
    <location>
        <begin position="313"/>
        <end position="384"/>
    </location>
</feature>
<dbReference type="PANTHER" id="PTHR47782">
    <property type="entry name" value="ZN(II)2CYS6 TRANSCRIPTION FACTOR (EUROFUNG)-RELATED"/>
    <property type="match status" value="1"/>
</dbReference>